<dbReference type="InterPro" id="IPR036921">
    <property type="entry name" value="PurM-like_N_sf"/>
</dbReference>
<dbReference type="OrthoDB" id="9802811at2"/>
<feature type="binding site" evidence="2">
    <location>
        <begin position="125"/>
        <end position="126"/>
    </location>
    <ligand>
        <name>ATP</name>
        <dbReference type="ChEBI" id="CHEBI:30616"/>
    </ligand>
</feature>
<dbReference type="Pfam" id="PF02769">
    <property type="entry name" value="AIRS_C"/>
    <property type="match status" value="1"/>
</dbReference>
<feature type="binding site" evidence="2">
    <location>
        <position position="51"/>
    </location>
    <ligand>
        <name>Mg(2+)</name>
        <dbReference type="ChEBI" id="CHEBI:18420"/>
        <label>1</label>
    </ligand>
</feature>
<dbReference type="RefSeq" id="WP_069014233.1">
    <property type="nucleotide sequence ID" value="NZ_LVJW01000003.1"/>
</dbReference>
<dbReference type="InterPro" id="IPR006283">
    <property type="entry name" value="ThiL-like"/>
</dbReference>
<proteinExistence type="inferred from homology"/>
<dbReference type="SUPFAM" id="SSF56042">
    <property type="entry name" value="PurM C-terminal domain-like"/>
    <property type="match status" value="1"/>
</dbReference>
<reference evidence="5 6" key="1">
    <citation type="submission" date="2016-03" db="EMBL/GenBank/DDBJ databases">
        <title>Chemosynthetic sulphur-oxidizing symbionts of marine invertebrate animals are capable of nitrogen fixation.</title>
        <authorList>
            <person name="Petersen J.M."/>
            <person name="Kemper A."/>
            <person name="Gruber-Vodicka H."/>
            <person name="Cardini U."/>
            <person name="Geest Mvander."/>
            <person name="Kleiner M."/>
            <person name="Bulgheresi S."/>
            <person name="Fussmann M."/>
            <person name="Herbold C."/>
            <person name="Seah B.K.B."/>
            <person name="Antony C.Paul."/>
            <person name="Liu D."/>
            <person name="Belitz A."/>
            <person name="Weber M."/>
        </authorList>
    </citation>
    <scope>NUCLEOTIDE SEQUENCE [LARGE SCALE GENOMIC DNA]</scope>
    <source>
        <strain evidence="5">G_D</strain>
    </source>
</reference>
<dbReference type="InterPro" id="IPR036676">
    <property type="entry name" value="PurM-like_C_sf"/>
</dbReference>
<dbReference type="Proteomes" id="UP000094849">
    <property type="component" value="Unassembled WGS sequence"/>
</dbReference>
<feature type="binding site" evidence="2">
    <location>
        <position position="217"/>
    </location>
    <ligand>
        <name>Mg(2+)</name>
        <dbReference type="ChEBI" id="CHEBI:18420"/>
        <label>5</label>
    </ligand>
</feature>
<dbReference type="EC" id="2.7.4.16" evidence="2"/>
<evidence type="ECO:0000256" key="1">
    <source>
        <dbReference type="ARBA" id="ARBA00022977"/>
    </source>
</evidence>
<dbReference type="GO" id="GO:0009228">
    <property type="term" value="P:thiamine biosynthetic process"/>
    <property type="evidence" value="ECO:0007669"/>
    <property type="project" value="UniProtKB-KW"/>
</dbReference>
<feature type="binding site" evidence="2">
    <location>
        <position position="126"/>
    </location>
    <ligand>
        <name>Mg(2+)</name>
        <dbReference type="ChEBI" id="CHEBI:18420"/>
        <label>1</label>
    </ligand>
</feature>
<dbReference type="Pfam" id="PF00586">
    <property type="entry name" value="AIRS"/>
    <property type="match status" value="1"/>
</dbReference>
<feature type="binding site" evidence="2">
    <location>
        <position position="321"/>
    </location>
    <ligand>
        <name>substrate</name>
    </ligand>
</feature>
<dbReference type="GO" id="GO:0009229">
    <property type="term" value="P:thiamine diphosphate biosynthetic process"/>
    <property type="evidence" value="ECO:0007669"/>
    <property type="project" value="UniProtKB-UniRule"/>
</dbReference>
<dbReference type="PANTHER" id="PTHR30270">
    <property type="entry name" value="THIAMINE-MONOPHOSPHATE KINASE"/>
    <property type="match status" value="1"/>
</dbReference>
<feature type="binding site" evidence="2">
    <location>
        <position position="214"/>
    </location>
    <ligand>
        <name>Mg(2+)</name>
        <dbReference type="ChEBI" id="CHEBI:18420"/>
        <label>3</label>
    </ligand>
</feature>
<feature type="binding site" evidence="2">
    <location>
        <position position="265"/>
    </location>
    <ligand>
        <name>substrate</name>
    </ligand>
</feature>
<comment type="function">
    <text evidence="2">Catalyzes the ATP-dependent phosphorylation of thiamine-monophosphate (TMP) to form thiamine-pyrophosphate (TPP), the active form of vitamin B1.</text>
</comment>
<feature type="binding site" evidence="2">
    <location>
        <position position="79"/>
    </location>
    <ligand>
        <name>Mg(2+)</name>
        <dbReference type="ChEBI" id="CHEBI:18420"/>
        <label>3</label>
    </ligand>
</feature>
<comment type="similarity">
    <text evidence="2">Belongs to the thiamine-monophosphate kinase family.</text>
</comment>
<dbReference type="GO" id="GO:0009030">
    <property type="term" value="F:thiamine-phosphate kinase activity"/>
    <property type="evidence" value="ECO:0007669"/>
    <property type="project" value="UniProtKB-UniRule"/>
</dbReference>
<keyword evidence="2" id="KW-0460">Magnesium</keyword>
<name>A0A1E2URW7_9GAMM</name>
<organism evidence="5 6">
    <name type="scientific">Candidatus Thiodiazotropha endoloripes</name>
    <dbReference type="NCBI Taxonomy" id="1818881"/>
    <lineage>
        <taxon>Bacteria</taxon>
        <taxon>Pseudomonadati</taxon>
        <taxon>Pseudomonadota</taxon>
        <taxon>Gammaproteobacteria</taxon>
        <taxon>Chromatiales</taxon>
        <taxon>Sedimenticolaceae</taxon>
        <taxon>Candidatus Thiodiazotropha</taxon>
    </lineage>
</organism>
<feature type="domain" description="PurM-like N-terminal" evidence="3">
    <location>
        <begin position="32"/>
        <end position="142"/>
    </location>
</feature>
<sequence length="327" mass="34934">MKIEKETPEFALINQYFKQLTTPRQDVVLGVGDDAALLQVAEDNLLVVSVDTLVSGVHFFEDVAADALGHKALAVNLSDMAAMGAEPSWATLALTLPEVDEKWIAGFCRGFAGLANRFNVSLVGGDTTRGPLSITVQIHGVVAQHQVMRRDGAQVGDDIYVTGTLGDAAQGLKLLQSAQALTAGQQTMIDRLERPQPRVEAGLALRHLAHSAIDLSDGLLADLGHILTQSGVGATLQLDQLPLSAELRAVMGDDKDWSRIVSAGDDYELCLTLPVACREAVAGVARQLSLPISRVGCIEADPGLRCFDQQGEPWHPPQLGFDHFSTS</sequence>
<keyword evidence="6" id="KW-1185">Reference proteome</keyword>
<comment type="catalytic activity">
    <reaction evidence="2">
        <text>thiamine phosphate + ATP = thiamine diphosphate + ADP</text>
        <dbReference type="Rhea" id="RHEA:15913"/>
        <dbReference type="ChEBI" id="CHEBI:30616"/>
        <dbReference type="ChEBI" id="CHEBI:37575"/>
        <dbReference type="ChEBI" id="CHEBI:58937"/>
        <dbReference type="ChEBI" id="CHEBI:456216"/>
        <dbReference type="EC" id="2.7.4.16"/>
    </reaction>
</comment>
<feature type="binding site" evidence="2">
    <location>
        <position position="34"/>
    </location>
    <ligand>
        <name>Mg(2+)</name>
        <dbReference type="ChEBI" id="CHEBI:18420"/>
        <label>4</label>
    </ligand>
</feature>
<feature type="binding site" evidence="2">
    <location>
        <position position="79"/>
    </location>
    <ligand>
        <name>Mg(2+)</name>
        <dbReference type="ChEBI" id="CHEBI:18420"/>
        <label>4</label>
    </ligand>
</feature>
<feature type="binding site" evidence="2">
    <location>
        <position position="49"/>
    </location>
    <ligand>
        <name>Mg(2+)</name>
        <dbReference type="ChEBI" id="CHEBI:18420"/>
        <label>4</label>
    </ligand>
</feature>
<keyword evidence="2" id="KW-0547">Nucleotide-binding</keyword>
<accession>A0A1E2URW7</accession>
<feature type="binding site" evidence="2">
    <location>
        <position position="216"/>
    </location>
    <ligand>
        <name>ATP</name>
        <dbReference type="ChEBI" id="CHEBI:30616"/>
    </ligand>
</feature>
<keyword evidence="2" id="KW-0479">Metal-binding</keyword>
<dbReference type="EMBL" id="LVJZ01000003">
    <property type="protein sequence ID" value="ODB97305.1"/>
    <property type="molecule type" value="Genomic_DNA"/>
</dbReference>
<evidence type="ECO:0000256" key="2">
    <source>
        <dbReference type="HAMAP-Rule" id="MF_02128"/>
    </source>
</evidence>
<dbReference type="STRING" id="1818881.A3196_11355"/>
<dbReference type="InterPro" id="IPR010918">
    <property type="entry name" value="PurM-like_C_dom"/>
</dbReference>
<comment type="miscellaneous">
    <text evidence="2">Reaction mechanism of ThiL seems to utilize a direct, inline transfer of the gamma-phosphate of ATP to TMP rather than a phosphorylated enzyme intermediate.</text>
</comment>
<feature type="binding site" evidence="2">
    <location>
        <position position="58"/>
    </location>
    <ligand>
        <name>substrate</name>
    </ligand>
</feature>
<dbReference type="AlphaFoldDB" id="A0A1E2URW7"/>
<dbReference type="Gene3D" id="3.90.650.10">
    <property type="entry name" value="PurM-like C-terminal domain"/>
    <property type="match status" value="1"/>
</dbReference>
<evidence type="ECO:0000313" key="5">
    <source>
        <dbReference type="EMBL" id="ODB97305.1"/>
    </source>
</evidence>
<dbReference type="InterPro" id="IPR016188">
    <property type="entry name" value="PurM-like_N"/>
</dbReference>
<feature type="domain" description="PurM-like C-terminal" evidence="4">
    <location>
        <begin position="154"/>
        <end position="306"/>
    </location>
</feature>
<keyword evidence="2 5" id="KW-0418">Kinase</keyword>
<dbReference type="Gene3D" id="3.30.1330.10">
    <property type="entry name" value="PurM-like, N-terminal domain"/>
    <property type="match status" value="1"/>
</dbReference>
<feature type="binding site" evidence="2">
    <location>
        <position position="150"/>
    </location>
    <ligand>
        <name>ATP</name>
        <dbReference type="ChEBI" id="CHEBI:30616"/>
    </ligand>
</feature>
<feature type="binding site" evidence="2">
    <location>
        <position position="51"/>
    </location>
    <ligand>
        <name>Mg(2+)</name>
        <dbReference type="ChEBI" id="CHEBI:18420"/>
        <label>2</label>
    </ligand>
</feature>
<keyword evidence="2" id="KW-0067">ATP-binding</keyword>
<keyword evidence="1 2" id="KW-0784">Thiamine biosynthesis</keyword>
<dbReference type="HAMAP" id="MF_02128">
    <property type="entry name" value="TMP_kinase"/>
    <property type="match status" value="1"/>
</dbReference>
<comment type="caution">
    <text evidence="2">Lacks conserved residue(s) required for the propagation of feature annotation.</text>
</comment>
<comment type="caution">
    <text evidence="5">The sequence shown here is derived from an EMBL/GenBank/DDBJ whole genome shotgun (WGS) entry which is preliminary data.</text>
</comment>
<dbReference type="UniPathway" id="UPA00060">
    <property type="reaction ID" value="UER00142"/>
</dbReference>
<keyword evidence="2" id="KW-0808">Transferase</keyword>
<dbReference type="GO" id="GO:0005524">
    <property type="term" value="F:ATP binding"/>
    <property type="evidence" value="ECO:0007669"/>
    <property type="project" value="UniProtKB-UniRule"/>
</dbReference>
<dbReference type="PANTHER" id="PTHR30270:SF0">
    <property type="entry name" value="THIAMINE-MONOPHOSPHATE KINASE"/>
    <property type="match status" value="1"/>
</dbReference>
<feature type="binding site" evidence="2">
    <location>
        <position position="34"/>
    </location>
    <ligand>
        <name>Mg(2+)</name>
        <dbReference type="ChEBI" id="CHEBI:18420"/>
        <label>3</label>
    </ligand>
</feature>
<dbReference type="NCBIfam" id="TIGR01379">
    <property type="entry name" value="thiL"/>
    <property type="match status" value="1"/>
</dbReference>
<dbReference type="PIRSF" id="PIRSF005303">
    <property type="entry name" value="Thiam_monoph_kin"/>
    <property type="match status" value="1"/>
</dbReference>
<gene>
    <name evidence="2" type="primary">thiL</name>
    <name evidence="5" type="ORF">A3196_11355</name>
</gene>
<evidence type="ECO:0000259" key="3">
    <source>
        <dbReference type="Pfam" id="PF00586"/>
    </source>
</evidence>
<dbReference type="CDD" id="cd02194">
    <property type="entry name" value="ThiL"/>
    <property type="match status" value="1"/>
</dbReference>
<dbReference type="SUPFAM" id="SSF55326">
    <property type="entry name" value="PurM N-terminal domain-like"/>
    <property type="match status" value="1"/>
</dbReference>
<comment type="pathway">
    <text evidence="2">Cofactor biosynthesis; thiamine diphosphate biosynthesis; thiamine diphosphate from thiamine phosphate: step 1/1.</text>
</comment>
<dbReference type="GO" id="GO:0000287">
    <property type="term" value="F:magnesium ion binding"/>
    <property type="evidence" value="ECO:0007669"/>
    <property type="project" value="UniProtKB-UniRule"/>
</dbReference>
<feature type="binding site" evidence="2">
    <location>
        <position position="79"/>
    </location>
    <ligand>
        <name>Mg(2+)</name>
        <dbReference type="ChEBI" id="CHEBI:18420"/>
        <label>2</label>
    </ligand>
</feature>
<evidence type="ECO:0000313" key="6">
    <source>
        <dbReference type="Proteomes" id="UP000094849"/>
    </source>
</evidence>
<evidence type="ECO:0000259" key="4">
    <source>
        <dbReference type="Pfam" id="PF02769"/>
    </source>
</evidence>
<protein>
    <recommendedName>
        <fullName evidence="2">Thiamine-monophosphate kinase</fullName>
        <shortName evidence="2">TMP kinase</shortName>
        <shortName evidence="2">Thiamine-phosphate kinase</shortName>
        <ecNumber evidence="2">2.7.4.16</ecNumber>
    </recommendedName>
</protein>